<protein>
    <submittedName>
        <fullName evidence="1">Protein MEI2-like 2</fullName>
    </submittedName>
</protein>
<organism evidence="1">
    <name type="scientific">Rhizophora mucronata</name>
    <name type="common">Asiatic mangrove</name>
    <dbReference type="NCBI Taxonomy" id="61149"/>
    <lineage>
        <taxon>Eukaryota</taxon>
        <taxon>Viridiplantae</taxon>
        <taxon>Streptophyta</taxon>
        <taxon>Embryophyta</taxon>
        <taxon>Tracheophyta</taxon>
        <taxon>Spermatophyta</taxon>
        <taxon>Magnoliopsida</taxon>
        <taxon>eudicotyledons</taxon>
        <taxon>Gunneridae</taxon>
        <taxon>Pentapetalae</taxon>
        <taxon>rosids</taxon>
        <taxon>fabids</taxon>
        <taxon>Malpighiales</taxon>
        <taxon>Rhizophoraceae</taxon>
        <taxon>Rhizophora</taxon>
    </lineage>
</organism>
<sequence>MSSFRLLGFGNCTISDKKQAAHCSYVGKESFNRRKNKITYLLRSERVSAAADGRGSPPACDDYSCWAFAFQSFFCSFANMPHMFVLHDVFSVTWDQGLFT</sequence>
<dbReference type="EMBL" id="GGEC01056422">
    <property type="protein sequence ID" value="MBX36906.1"/>
    <property type="molecule type" value="Transcribed_RNA"/>
</dbReference>
<dbReference type="AlphaFoldDB" id="A0A2P2N387"/>
<accession>A0A2P2N387</accession>
<name>A0A2P2N387_RHIMU</name>
<evidence type="ECO:0000313" key="1">
    <source>
        <dbReference type="EMBL" id="MBX36906.1"/>
    </source>
</evidence>
<proteinExistence type="predicted"/>
<reference evidence="1" key="1">
    <citation type="submission" date="2018-02" db="EMBL/GenBank/DDBJ databases">
        <title>Rhizophora mucronata_Transcriptome.</title>
        <authorList>
            <person name="Meera S.P."/>
            <person name="Sreeshan A."/>
            <person name="Augustine A."/>
        </authorList>
    </citation>
    <scope>NUCLEOTIDE SEQUENCE</scope>
    <source>
        <tissue evidence="1">Leaf</tissue>
    </source>
</reference>